<dbReference type="PROSITE" id="PS50991">
    <property type="entry name" value="PYR_CT"/>
    <property type="match status" value="1"/>
</dbReference>
<evidence type="ECO:0000313" key="3">
    <source>
        <dbReference type="EMBL" id="MET3560758.1"/>
    </source>
</evidence>
<dbReference type="Gene3D" id="3.20.20.70">
    <property type="entry name" value="Aldolase class I"/>
    <property type="match status" value="1"/>
</dbReference>
<evidence type="ECO:0000313" key="4">
    <source>
        <dbReference type="Proteomes" id="UP001549112"/>
    </source>
</evidence>
<gene>
    <name evidence="3" type="ORF">ABID39_001469</name>
</gene>
<dbReference type="InterPro" id="IPR050073">
    <property type="entry name" value="2-IPM_HCS-like"/>
</dbReference>
<reference evidence="3 4" key="1">
    <citation type="submission" date="2024-06" db="EMBL/GenBank/DDBJ databases">
        <title>Genomic Encyclopedia of Type Strains, Phase IV (KMG-IV): sequencing the most valuable type-strain genomes for metagenomic binning, comparative biology and taxonomic classification.</title>
        <authorList>
            <person name="Goeker M."/>
        </authorList>
    </citation>
    <scope>NUCLEOTIDE SEQUENCE [LARGE SCALE GENOMIC DNA]</scope>
    <source>
        <strain evidence="3 4">DSM 23650</strain>
    </source>
</reference>
<dbReference type="Proteomes" id="UP001549112">
    <property type="component" value="Unassembled WGS sequence"/>
</dbReference>
<feature type="domain" description="Pyruvate carboxyltransferase" evidence="2">
    <location>
        <begin position="2"/>
        <end position="256"/>
    </location>
</feature>
<name>A0ABV2FQF1_9HYPH</name>
<proteinExistence type="predicted"/>
<protein>
    <submittedName>
        <fullName evidence="3">4-hydroxy 2-oxovalerate aldolase</fullName>
        <ecNumber evidence="3">4.1.3.39</ecNumber>
    </submittedName>
</protein>
<keyword evidence="1" id="KW-0464">Manganese</keyword>
<dbReference type="GO" id="GO:0008701">
    <property type="term" value="F:4-hydroxy-2-oxovalerate aldolase activity"/>
    <property type="evidence" value="ECO:0007669"/>
    <property type="project" value="UniProtKB-EC"/>
</dbReference>
<dbReference type="InterPro" id="IPR013785">
    <property type="entry name" value="Aldolase_TIM"/>
</dbReference>
<comment type="caution">
    <text evidence="3">The sequence shown here is derived from an EMBL/GenBank/DDBJ whole genome shotgun (WGS) entry which is preliminary data.</text>
</comment>
<dbReference type="PANTHER" id="PTHR10277:SF9">
    <property type="entry name" value="2-ISOPROPYLMALATE SYNTHASE 1, CHLOROPLASTIC-RELATED"/>
    <property type="match status" value="1"/>
</dbReference>
<accession>A0ABV2FQF1</accession>
<dbReference type="InterPro" id="IPR000891">
    <property type="entry name" value="PYR_CT"/>
</dbReference>
<dbReference type="SUPFAM" id="SSF51569">
    <property type="entry name" value="Aldolase"/>
    <property type="match status" value="1"/>
</dbReference>
<organism evidence="3 4">
    <name type="scientific">Bartonella japonica</name>
    <dbReference type="NCBI Taxonomy" id="357761"/>
    <lineage>
        <taxon>Bacteria</taxon>
        <taxon>Pseudomonadati</taxon>
        <taxon>Pseudomonadota</taxon>
        <taxon>Alphaproteobacteria</taxon>
        <taxon>Hyphomicrobiales</taxon>
        <taxon>Bartonellaceae</taxon>
        <taxon>Bartonella</taxon>
    </lineage>
</organism>
<dbReference type="PANTHER" id="PTHR10277">
    <property type="entry name" value="HOMOCITRATE SYNTHASE-RELATED"/>
    <property type="match status" value="1"/>
</dbReference>
<evidence type="ECO:0000256" key="1">
    <source>
        <dbReference type="ARBA" id="ARBA00023211"/>
    </source>
</evidence>
<sequence length="314" mass="34906">MLKNLDVTLRDGGYRNQFSFSLDYVIEHIKNLTDSRVEYIEIGYRNGSFKPMNNVGQTAFCSNDYIQLLHDAIPNAKLVIIAHPHNINQSDIRELKKMGITLLRLCLNKNDIKSTFSLCHYANSLGLSTSINVTRVSQVDEKYLQSIAIEAVNCGASILYLADSNGSLLPETVTHFVQKIKDISPLEIGFHAHDNLGMAMANSIAAVEAGASFIDSSLMGMGKGAGNLTLELWLALLNFHKKEAYYNTGKILQQIENLKSHSFYSPVHRSSVDLLLGLSNLSIEYQTLLETKIPLGMEEVLVTIQTLKQKAQEV</sequence>
<dbReference type="Pfam" id="PF00682">
    <property type="entry name" value="HMGL-like"/>
    <property type="match status" value="1"/>
</dbReference>
<evidence type="ECO:0000259" key="2">
    <source>
        <dbReference type="PROSITE" id="PS50991"/>
    </source>
</evidence>
<dbReference type="EC" id="4.1.3.39" evidence="3"/>
<keyword evidence="4" id="KW-1185">Reference proteome</keyword>
<dbReference type="EMBL" id="JBEPLT010000021">
    <property type="protein sequence ID" value="MET3560758.1"/>
    <property type="molecule type" value="Genomic_DNA"/>
</dbReference>
<keyword evidence="3" id="KW-0456">Lyase</keyword>
<dbReference type="RefSeq" id="WP_354187382.1">
    <property type="nucleotide sequence ID" value="NZ_JBEPLT010000021.1"/>
</dbReference>